<dbReference type="GO" id="GO:0030148">
    <property type="term" value="P:sphingolipid biosynthetic process"/>
    <property type="evidence" value="ECO:0007669"/>
    <property type="project" value="InterPro"/>
</dbReference>
<organism evidence="13 14">
    <name type="scientific">Jaapia argillacea MUCL 33604</name>
    <dbReference type="NCBI Taxonomy" id="933084"/>
    <lineage>
        <taxon>Eukaryota</taxon>
        <taxon>Fungi</taxon>
        <taxon>Dikarya</taxon>
        <taxon>Basidiomycota</taxon>
        <taxon>Agaricomycotina</taxon>
        <taxon>Agaricomycetes</taxon>
        <taxon>Agaricomycetidae</taxon>
        <taxon>Jaapiales</taxon>
        <taxon>Jaapiaceae</taxon>
        <taxon>Jaapia</taxon>
    </lineage>
</organism>
<dbReference type="InParanoid" id="A0A067PHV8"/>
<sequence length="325" mass="35691">MPFWSWGKNKWNPDGKHCYVTGGSVGLGLALATILASRGAHVSIVARGKQRLADAIEVIESHRQRPDQIFRSFSFDLCSAEGAEAALDAVVADHEGLTPDAIFLCAGVATPRFFVESTAKDLIDGMNLGYWTEAWTSWAVTRRMVQQGRQGKIVFIASTLCYMTFVGWSSYSPARHAVRGLADTLRSELQLYNIDVHLFSPNTMLTPGYDEEQKTKPKITLKIEEGDTPLTAEQAAIGLIKGIEANHAHISADFITELFRASTRGSAPGHNFVYDWALDMMAMIGAPIWRSSVDTLIRAHRAEHAEYLQTNGVLSTHGDPGPTVK</sequence>
<dbReference type="PANTHER" id="PTHR43550">
    <property type="entry name" value="3-KETODIHYDROSPHINGOSINE REDUCTASE"/>
    <property type="match status" value="1"/>
</dbReference>
<keyword evidence="12" id="KW-1133">Transmembrane helix</keyword>
<accession>A0A067PHV8</accession>
<evidence type="ECO:0000256" key="12">
    <source>
        <dbReference type="SAM" id="Phobius"/>
    </source>
</evidence>
<dbReference type="CDD" id="cd08939">
    <property type="entry name" value="KDSR-like_SDR_c"/>
    <property type="match status" value="1"/>
</dbReference>
<keyword evidence="14" id="KW-1185">Reference proteome</keyword>
<dbReference type="Pfam" id="PF00106">
    <property type="entry name" value="adh_short"/>
    <property type="match status" value="1"/>
</dbReference>
<evidence type="ECO:0000256" key="8">
    <source>
        <dbReference type="ARBA" id="ARBA00023098"/>
    </source>
</evidence>
<keyword evidence="12" id="KW-0472">Membrane</keyword>
<dbReference type="GO" id="GO:0005789">
    <property type="term" value="C:endoplasmic reticulum membrane"/>
    <property type="evidence" value="ECO:0007669"/>
    <property type="project" value="TreeGrafter"/>
</dbReference>
<proteinExistence type="predicted"/>
<keyword evidence="8" id="KW-0443">Lipid metabolism</keyword>
<dbReference type="Gene3D" id="3.40.50.720">
    <property type="entry name" value="NAD(P)-binding Rossmann-like Domain"/>
    <property type="match status" value="1"/>
</dbReference>
<comment type="pathway">
    <text evidence="3">Sphingolipid metabolism.</text>
</comment>
<gene>
    <name evidence="13" type="ORF">JAAARDRAFT_164666</name>
</gene>
<comment type="subcellular location">
    <subcellularLocation>
        <location evidence="1">Endoplasmic reticulum</location>
    </subcellularLocation>
</comment>
<dbReference type="InterPro" id="IPR036291">
    <property type="entry name" value="NAD(P)-bd_dom_sf"/>
</dbReference>
<feature type="transmembrane region" description="Helical" evidence="12">
    <location>
        <begin position="20"/>
        <end position="41"/>
    </location>
</feature>
<evidence type="ECO:0000256" key="7">
    <source>
        <dbReference type="ARBA" id="ARBA00023002"/>
    </source>
</evidence>
<evidence type="ECO:0000256" key="4">
    <source>
        <dbReference type="ARBA" id="ARBA00022824"/>
    </source>
</evidence>
<dbReference type="FunCoup" id="A0A067PHV8">
    <property type="interactions" value="115"/>
</dbReference>
<feature type="transmembrane region" description="Helical" evidence="12">
    <location>
        <begin position="153"/>
        <end position="171"/>
    </location>
</feature>
<dbReference type="EMBL" id="KL197758">
    <property type="protein sequence ID" value="KDQ50617.1"/>
    <property type="molecule type" value="Genomic_DNA"/>
</dbReference>
<evidence type="ECO:0000313" key="14">
    <source>
        <dbReference type="Proteomes" id="UP000027265"/>
    </source>
</evidence>
<comment type="catalytic activity">
    <reaction evidence="11">
        <text>sphinganine + NADP(+) = 3-oxosphinganine + NADPH + H(+)</text>
        <dbReference type="Rhea" id="RHEA:22640"/>
        <dbReference type="ChEBI" id="CHEBI:15378"/>
        <dbReference type="ChEBI" id="CHEBI:57783"/>
        <dbReference type="ChEBI" id="CHEBI:57817"/>
        <dbReference type="ChEBI" id="CHEBI:58299"/>
        <dbReference type="ChEBI" id="CHEBI:58349"/>
        <dbReference type="EC" id="1.1.1.102"/>
    </reaction>
    <physiologicalReaction direction="right-to-left" evidence="11">
        <dbReference type="Rhea" id="RHEA:22642"/>
    </physiologicalReaction>
</comment>
<keyword evidence="4" id="KW-0256">Endoplasmic reticulum</keyword>
<evidence type="ECO:0000256" key="6">
    <source>
        <dbReference type="ARBA" id="ARBA00022919"/>
    </source>
</evidence>
<keyword evidence="12" id="KW-0812">Transmembrane</keyword>
<evidence type="ECO:0000256" key="2">
    <source>
        <dbReference type="ARBA" id="ARBA00004760"/>
    </source>
</evidence>
<comment type="function">
    <text evidence="10">Catalyzes the reduction of 3'-oxosphinganine (3-ketodihydrosphingosine/KDS) to sphinganine (dihydrosphingosine/DHS), the second step of de novo sphingolipid biosynthesis.</text>
</comment>
<dbReference type="SUPFAM" id="SSF51735">
    <property type="entry name" value="NAD(P)-binding Rossmann-fold domains"/>
    <property type="match status" value="1"/>
</dbReference>
<evidence type="ECO:0000256" key="5">
    <source>
        <dbReference type="ARBA" id="ARBA00022857"/>
    </source>
</evidence>
<dbReference type="PANTHER" id="PTHR43550:SF3">
    <property type="entry name" value="3-KETODIHYDROSPHINGOSINE REDUCTASE"/>
    <property type="match status" value="1"/>
</dbReference>
<evidence type="ECO:0000256" key="9">
    <source>
        <dbReference type="ARBA" id="ARBA00026112"/>
    </source>
</evidence>
<dbReference type="HOGENOM" id="CLU_010194_3_0_1"/>
<evidence type="ECO:0000313" key="13">
    <source>
        <dbReference type="EMBL" id="KDQ50617.1"/>
    </source>
</evidence>
<reference evidence="14" key="1">
    <citation type="journal article" date="2014" name="Proc. Natl. Acad. Sci. U.S.A.">
        <title>Extensive sampling of basidiomycete genomes demonstrates inadequacy of the white-rot/brown-rot paradigm for wood decay fungi.</title>
        <authorList>
            <person name="Riley R."/>
            <person name="Salamov A.A."/>
            <person name="Brown D.W."/>
            <person name="Nagy L.G."/>
            <person name="Floudas D."/>
            <person name="Held B.W."/>
            <person name="Levasseur A."/>
            <person name="Lombard V."/>
            <person name="Morin E."/>
            <person name="Otillar R."/>
            <person name="Lindquist E.A."/>
            <person name="Sun H."/>
            <person name="LaButti K.M."/>
            <person name="Schmutz J."/>
            <person name="Jabbour D."/>
            <person name="Luo H."/>
            <person name="Baker S.E."/>
            <person name="Pisabarro A.G."/>
            <person name="Walton J.D."/>
            <person name="Blanchette R.A."/>
            <person name="Henrissat B."/>
            <person name="Martin F."/>
            <person name="Cullen D."/>
            <person name="Hibbett D.S."/>
            <person name="Grigoriev I.V."/>
        </authorList>
    </citation>
    <scope>NUCLEOTIDE SEQUENCE [LARGE SCALE GENOMIC DNA]</scope>
    <source>
        <strain evidence="14">MUCL 33604</strain>
    </source>
</reference>
<keyword evidence="5" id="KW-0521">NADP</keyword>
<protein>
    <recommendedName>
        <fullName evidence="9">3-dehydrosphinganine reductase</fullName>
        <ecNumber evidence="9">1.1.1.102</ecNumber>
    </recommendedName>
</protein>
<evidence type="ECO:0000256" key="3">
    <source>
        <dbReference type="ARBA" id="ARBA00004991"/>
    </source>
</evidence>
<dbReference type="GO" id="GO:0006666">
    <property type="term" value="P:3-keto-sphinganine metabolic process"/>
    <property type="evidence" value="ECO:0007669"/>
    <property type="project" value="InterPro"/>
</dbReference>
<dbReference type="InterPro" id="IPR002347">
    <property type="entry name" value="SDR_fam"/>
</dbReference>
<name>A0A067PHV8_9AGAM</name>
<evidence type="ECO:0000256" key="11">
    <source>
        <dbReference type="ARBA" id="ARBA00048930"/>
    </source>
</evidence>
<dbReference type="EC" id="1.1.1.102" evidence="9"/>
<keyword evidence="6" id="KW-0746">Sphingolipid metabolism</keyword>
<dbReference type="OrthoDB" id="10267115at2759"/>
<dbReference type="PRINTS" id="PR00081">
    <property type="entry name" value="GDHRDH"/>
</dbReference>
<dbReference type="GO" id="GO:0047560">
    <property type="term" value="F:3-dehydrosphinganine reductase activity"/>
    <property type="evidence" value="ECO:0007669"/>
    <property type="project" value="UniProtKB-EC"/>
</dbReference>
<evidence type="ECO:0000256" key="1">
    <source>
        <dbReference type="ARBA" id="ARBA00004240"/>
    </source>
</evidence>
<keyword evidence="7" id="KW-0560">Oxidoreductase</keyword>
<evidence type="ECO:0000256" key="10">
    <source>
        <dbReference type="ARBA" id="ARBA00044737"/>
    </source>
</evidence>
<dbReference type="InterPro" id="IPR045022">
    <property type="entry name" value="KDSR-like"/>
</dbReference>
<dbReference type="STRING" id="933084.A0A067PHV8"/>
<comment type="pathway">
    <text evidence="2">Lipid metabolism; sphingolipid metabolism.</text>
</comment>
<dbReference type="Proteomes" id="UP000027265">
    <property type="component" value="Unassembled WGS sequence"/>
</dbReference>
<dbReference type="AlphaFoldDB" id="A0A067PHV8"/>